<organism evidence="11 12">
    <name type="scientific">Belliella alkalica</name>
    <dbReference type="NCBI Taxonomy" id="1730871"/>
    <lineage>
        <taxon>Bacteria</taxon>
        <taxon>Pseudomonadati</taxon>
        <taxon>Bacteroidota</taxon>
        <taxon>Cytophagia</taxon>
        <taxon>Cytophagales</taxon>
        <taxon>Cyclobacteriaceae</taxon>
        <taxon>Belliella</taxon>
    </lineage>
</organism>
<comment type="caution">
    <text evidence="11">The sequence shown here is derived from an EMBL/GenBank/DDBJ whole genome shotgun (WGS) entry which is preliminary data.</text>
</comment>
<feature type="domain" description="TonB C-terminal" evidence="10">
    <location>
        <begin position="65"/>
        <end position="155"/>
    </location>
</feature>
<dbReference type="RefSeq" id="WP_241410603.1">
    <property type="nucleotide sequence ID" value="NZ_JAKZGO010000004.1"/>
</dbReference>
<keyword evidence="5" id="KW-0997">Cell inner membrane</keyword>
<dbReference type="PANTHER" id="PTHR33446:SF2">
    <property type="entry name" value="PROTEIN TONB"/>
    <property type="match status" value="1"/>
</dbReference>
<evidence type="ECO:0000256" key="5">
    <source>
        <dbReference type="ARBA" id="ARBA00022519"/>
    </source>
</evidence>
<evidence type="ECO:0000256" key="3">
    <source>
        <dbReference type="ARBA" id="ARBA00022448"/>
    </source>
</evidence>
<dbReference type="Gene3D" id="3.30.1150.10">
    <property type="match status" value="1"/>
</dbReference>
<dbReference type="InterPro" id="IPR037682">
    <property type="entry name" value="TonB_C"/>
</dbReference>
<evidence type="ECO:0000256" key="2">
    <source>
        <dbReference type="ARBA" id="ARBA00006555"/>
    </source>
</evidence>
<evidence type="ECO:0000256" key="6">
    <source>
        <dbReference type="ARBA" id="ARBA00022692"/>
    </source>
</evidence>
<keyword evidence="7" id="KW-0653">Protein transport</keyword>
<name>A0ABS9VAZ4_9BACT</name>
<evidence type="ECO:0000313" key="11">
    <source>
        <dbReference type="EMBL" id="MCH7413048.1"/>
    </source>
</evidence>
<dbReference type="PANTHER" id="PTHR33446">
    <property type="entry name" value="PROTEIN TONB-RELATED"/>
    <property type="match status" value="1"/>
</dbReference>
<keyword evidence="8" id="KW-1133">Transmembrane helix</keyword>
<comment type="similarity">
    <text evidence="2">Belongs to the TonB family.</text>
</comment>
<keyword evidence="4" id="KW-1003">Cell membrane</keyword>
<dbReference type="NCBIfam" id="TIGR01352">
    <property type="entry name" value="tonB_Cterm"/>
    <property type="match status" value="1"/>
</dbReference>
<reference evidence="11" key="1">
    <citation type="submission" date="2022-03" db="EMBL/GenBank/DDBJ databases">
        <title>De novo assembled genomes of Belliella spp. (Cyclobacteriaceae) strains.</title>
        <authorList>
            <person name="Szabo A."/>
            <person name="Korponai K."/>
            <person name="Felfoldi T."/>
        </authorList>
    </citation>
    <scope>NUCLEOTIDE SEQUENCE</scope>
    <source>
        <strain evidence="11">DSM 111903</strain>
    </source>
</reference>
<dbReference type="PROSITE" id="PS51257">
    <property type="entry name" value="PROKAR_LIPOPROTEIN"/>
    <property type="match status" value="1"/>
</dbReference>
<evidence type="ECO:0000256" key="9">
    <source>
        <dbReference type="ARBA" id="ARBA00023136"/>
    </source>
</evidence>
<dbReference type="InterPro" id="IPR051045">
    <property type="entry name" value="TonB-dependent_transducer"/>
</dbReference>
<keyword evidence="3" id="KW-0813">Transport</keyword>
<dbReference type="InterPro" id="IPR006260">
    <property type="entry name" value="TonB/TolA_C"/>
</dbReference>
<evidence type="ECO:0000259" key="10">
    <source>
        <dbReference type="PROSITE" id="PS52015"/>
    </source>
</evidence>
<evidence type="ECO:0000256" key="8">
    <source>
        <dbReference type="ARBA" id="ARBA00022989"/>
    </source>
</evidence>
<keyword evidence="9" id="KW-0472">Membrane</keyword>
<keyword evidence="6" id="KW-0812">Transmembrane</keyword>
<sequence length="155" mass="17674">MKTLKMIKISIFFLLYGLIFGACLSSSDLLSKKELKAQGYIEIPNPDMQKLDKKDRVDSQPMYIDGLQGIYKDLSKGLVYPSTERSLGIQGTVLLSFVVNEKGELEDIEVLKSVSRNIDNESIRVIKTLDKWYPAIKNKKFVKIRLKQPIKFALT</sequence>
<gene>
    <name evidence="11" type="ORF">MM213_06115</name>
</gene>
<comment type="subcellular location">
    <subcellularLocation>
        <location evidence="1">Cell inner membrane</location>
        <topology evidence="1">Single-pass membrane protein</topology>
        <orientation evidence="1">Periplasmic side</orientation>
    </subcellularLocation>
</comment>
<dbReference type="SUPFAM" id="SSF74653">
    <property type="entry name" value="TolA/TonB C-terminal domain"/>
    <property type="match status" value="1"/>
</dbReference>
<dbReference type="EMBL" id="JAKZGO010000004">
    <property type="protein sequence ID" value="MCH7413048.1"/>
    <property type="molecule type" value="Genomic_DNA"/>
</dbReference>
<protein>
    <submittedName>
        <fullName evidence="11">Energy transducer TonB</fullName>
    </submittedName>
</protein>
<dbReference type="Pfam" id="PF03544">
    <property type="entry name" value="TonB_C"/>
    <property type="match status" value="1"/>
</dbReference>
<dbReference type="Proteomes" id="UP001165430">
    <property type="component" value="Unassembled WGS sequence"/>
</dbReference>
<proteinExistence type="inferred from homology"/>
<evidence type="ECO:0000256" key="7">
    <source>
        <dbReference type="ARBA" id="ARBA00022927"/>
    </source>
</evidence>
<evidence type="ECO:0000313" key="12">
    <source>
        <dbReference type="Proteomes" id="UP001165430"/>
    </source>
</evidence>
<evidence type="ECO:0000256" key="1">
    <source>
        <dbReference type="ARBA" id="ARBA00004383"/>
    </source>
</evidence>
<keyword evidence="12" id="KW-1185">Reference proteome</keyword>
<evidence type="ECO:0000256" key="4">
    <source>
        <dbReference type="ARBA" id="ARBA00022475"/>
    </source>
</evidence>
<dbReference type="PROSITE" id="PS52015">
    <property type="entry name" value="TONB_CTD"/>
    <property type="match status" value="1"/>
</dbReference>
<accession>A0ABS9VAZ4</accession>